<keyword evidence="5" id="KW-1185">Reference proteome</keyword>
<evidence type="ECO:0000313" key="5">
    <source>
        <dbReference type="Proteomes" id="UP000315003"/>
    </source>
</evidence>
<evidence type="ECO:0000259" key="2">
    <source>
        <dbReference type="Pfam" id="PF07583"/>
    </source>
</evidence>
<evidence type="ECO:0008006" key="6">
    <source>
        <dbReference type="Google" id="ProtNLM"/>
    </source>
</evidence>
<dbReference type="InterPro" id="IPR022655">
    <property type="entry name" value="DUF1553"/>
</dbReference>
<dbReference type="Proteomes" id="UP000315003">
    <property type="component" value="Chromosome"/>
</dbReference>
<proteinExistence type="predicted"/>
<sequence precursor="true">MNRFLLLILTLAVGAPAVLAQPPAMDQQAVISKQARQIDQVVAARLQEVGQDRRPGIDEYNFCRRVYLDAIGRIPTIDELDDFIADQRPDKRSRLISKLLQSKGYPSHWYNYWADLFRVKYVGDKLHHPGNYGEWIKEALRNNKPYDQMAHELINASGPLYKPGNGATGFYARESMPLDHLANSVKTFLGLSIECAQCHDHPFDQWTQKDFYRLAAFSSKTHLRVDPTSDLEKGYAKDRRILKNKSFDEWIVYRESLRVKHAAIHGNGTGFMRLPHDYQYSDGKPFEAMEADVLFGEMPALDHKLTKVKLDALPRNNFGPPINSRKALADWMTAPENPLFTKSVVNRLWHQVMGTELVGPLGGLSEDEMGSHPELTEQLIAIMKESNYDLNQFLSVLFNSKTYQSKALALNANGPDYVLDGPIVRRLSAEVLVDSFLSLRTETPDRYVATEFKWDGFTNFYEKSQEMDVKDFVAYSVNGPGRAAFQRREENRAKQRNGPMGPKQLWRVSCYGHVDGTHDVAKLMGQSDRDLIDGANKEPNIPQILYLMNGHLEHEITTQPQAYLHRKLEGITDPEQRLEIIWKAILGRLPNDSEKSFTAHDQADLIWALLNSNEFRFAR</sequence>
<reference evidence="4 5" key="1">
    <citation type="submission" date="2019-02" db="EMBL/GenBank/DDBJ databases">
        <title>Deep-cultivation of Planctomycetes and their phenomic and genomic characterization uncovers novel biology.</title>
        <authorList>
            <person name="Wiegand S."/>
            <person name="Jogler M."/>
            <person name="Boedeker C."/>
            <person name="Pinto D."/>
            <person name="Vollmers J."/>
            <person name="Rivas-Marin E."/>
            <person name="Kohn T."/>
            <person name="Peeters S.H."/>
            <person name="Heuer A."/>
            <person name="Rast P."/>
            <person name="Oberbeckmann S."/>
            <person name="Bunk B."/>
            <person name="Jeske O."/>
            <person name="Meyerdierks A."/>
            <person name="Storesund J.E."/>
            <person name="Kallscheuer N."/>
            <person name="Luecker S."/>
            <person name="Lage O.M."/>
            <person name="Pohl T."/>
            <person name="Merkel B.J."/>
            <person name="Hornburger P."/>
            <person name="Mueller R.-W."/>
            <person name="Bruemmer F."/>
            <person name="Labrenz M."/>
            <person name="Spormann A.M."/>
            <person name="Op den Camp H."/>
            <person name="Overmann J."/>
            <person name="Amann R."/>
            <person name="Jetten M.S.M."/>
            <person name="Mascher T."/>
            <person name="Medema M.H."/>
            <person name="Devos D.P."/>
            <person name="Kaster A.-K."/>
            <person name="Ovreas L."/>
            <person name="Rohde M."/>
            <person name="Galperin M.Y."/>
            <person name="Jogler C."/>
        </authorList>
    </citation>
    <scope>NUCLEOTIDE SEQUENCE [LARGE SCALE GENOMIC DNA]</scope>
    <source>
        <strain evidence="4 5">SV_7m_r</strain>
    </source>
</reference>
<dbReference type="EMBL" id="CP036272">
    <property type="protein sequence ID" value="QDT59732.1"/>
    <property type="molecule type" value="Genomic_DNA"/>
</dbReference>
<accession>A0A517SUC9</accession>
<dbReference type="AlphaFoldDB" id="A0A517SUC9"/>
<dbReference type="PANTHER" id="PTHR35889">
    <property type="entry name" value="CYCLOINULO-OLIGOSACCHARIDE FRUCTANOTRANSFERASE-RELATED"/>
    <property type="match status" value="1"/>
</dbReference>
<feature type="domain" description="DUF1553" evidence="3">
    <location>
        <begin position="325"/>
        <end position="596"/>
    </location>
</feature>
<dbReference type="Pfam" id="PF07587">
    <property type="entry name" value="PSD1"/>
    <property type="match status" value="1"/>
</dbReference>
<evidence type="ECO:0000256" key="1">
    <source>
        <dbReference type="SAM" id="SignalP"/>
    </source>
</evidence>
<dbReference type="Pfam" id="PF07583">
    <property type="entry name" value="PSCyt2"/>
    <property type="match status" value="1"/>
</dbReference>
<keyword evidence="1" id="KW-0732">Signal</keyword>
<feature type="chain" id="PRO_5021904639" description="DUF1549 domain-containing protein" evidence="1">
    <location>
        <begin position="21"/>
        <end position="619"/>
    </location>
</feature>
<feature type="signal peptide" evidence="1">
    <location>
        <begin position="1"/>
        <end position="20"/>
    </location>
</feature>
<organism evidence="4 5">
    <name type="scientific">Stieleria bergensis</name>
    <dbReference type="NCBI Taxonomy" id="2528025"/>
    <lineage>
        <taxon>Bacteria</taxon>
        <taxon>Pseudomonadati</taxon>
        <taxon>Planctomycetota</taxon>
        <taxon>Planctomycetia</taxon>
        <taxon>Pirellulales</taxon>
        <taxon>Pirellulaceae</taxon>
        <taxon>Stieleria</taxon>
    </lineage>
</organism>
<dbReference type="InterPro" id="IPR011444">
    <property type="entry name" value="DUF1549"/>
</dbReference>
<evidence type="ECO:0000313" key="4">
    <source>
        <dbReference type="EMBL" id="QDT59732.1"/>
    </source>
</evidence>
<feature type="domain" description="DUF1549" evidence="2">
    <location>
        <begin position="37"/>
        <end position="221"/>
    </location>
</feature>
<protein>
    <recommendedName>
        <fullName evidence="6">DUF1549 domain-containing protein</fullName>
    </recommendedName>
</protein>
<dbReference type="PANTHER" id="PTHR35889:SF3">
    <property type="entry name" value="F-BOX DOMAIN-CONTAINING PROTEIN"/>
    <property type="match status" value="1"/>
</dbReference>
<name>A0A517SUC9_9BACT</name>
<gene>
    <name evidence="4" type="ORF">SV7mr_22410</name>
</gene>
<evidence type="ECO:0000259" key="3">
    <source>
        <dbReference type="Pfam" id="PF07587"/>
    </source>
</evidence>
<dbReference type="OrthoDB" id="289126at2"/>